<dbReference type="AlphaFoldDB" id="A0A7M1SVM3"/>
<accession>A0A7M1SVM3</accession>
<evidence type="ECO:0000259" key="4">
    <source>
        <dbReference type="Pfam" id="PF01370"/>
    </source>
</evidence>
<sequence length="304" mass="32421">MGHSARHRRFQPVTMPADERPVTILLTGAAGIIGAMIRPRLLARGHRLRCLDVTAVQAQPGEESITGSVTDPEVAADAVEGADVVVHLAAHRDEQTWEATLDLNVTGTRTVLEAARAAGVRRVLLGGSLHAVGMLTVAQAAEDPEPAPHPDTYYGWSKAAMESLGRLYADRFGMTVVTARLGTVKEEPPDARALTTWLSPDDMVRLIEAVATTEATGGHVVWGFSQNTHSPLRLDAGRAIGFTPVDDAAVFADRFGTAVGKQDHKRGLGPDELLAGPFASDERRPVGKPAPAKQRAGHHSMPKK</sequence>
<dbReference type="Gene3D" id="3.40.50.720">
    <property type="entry name" value="NAD(P)-binding Rossmann-like Domain"/>
    <property type="match status" value="1"/>
</dbReference>
<keyword evidence="3" id="KW-0812">Transmembrane</keyword>
<keyword evidence="3" id="KW-1133">Transmembrane helix</keyword>
<evidence type="ECO:0000313" key="5">
    <source>
        <dbReference type="EMBL" id="QOR71636.1"/>
    </source>
</evidence>
<dbReference type="InterPro" id="IPR036291">
    <property type="entry name" value="NAD(P)-bd_dom_sf"/>
</dbReference>
<feature type="domain" description="NAD-dependent epimerase/dehydratase" evidence="4">
    <location>
        <begin position="24"/>
        <end position="184"/>
    </location>
</feature>
<dbReference type="PANTHER" id="PTHR43000">
    <property type="entry name" value="DTDP-D-GLUCOSE 4,6-DEHYDRATASE-RELATED"/>
    <property type="match status" value="1"/>
</dbReference>
<dbReference type="Proteomes" id="UP000593758">
    <property type="component" value="Chromosome"/>
</dbReference>
<dbReference type="CDD" id="cd08946">
    <property type="entry name" value="SDR_e"/>
    <property type="match status" value="1"/>
</dbReference>
<proteinExistence type="inferred from homology"/>
<evidence type="ECO:0000256" key="3">
    <source>
        <dbReference type="SAM" id="Phobius"/>
    </source>
</evidence>
<organism evidence="5 6">
    <name type="scientific">Ruania alkalisoli</name>
    <dbReference type="NCBI Taxonomy" id="2779775"/>
    <lineage>
        <taxon>Bacteria</taxon>
        <taxon>Bacillati</taxon>
        <taxon>Actinomycetota</taxon>
        <taxon>Actinomycetes</taxon>
        <taxon>Micrococcales</taxon>
        <taxon>Ruaniaceae</taxon>
        <taxon>Ruania</taxon>
    </lineage>
</organism>
<dbReference type="KEGG" id="halt:IM660_04940"/>
<protein>
    <submittedName>
        <fullName evidence="5">NAD(P)-dependent oxidoreductase</fullName>
    </submittedName>
</protein>
<reference evidence="5 6" key="1">
    <citation type="submission" date="2020-10" db="EMBL/GenBank/DDBJ databases">
        <title>Haloactinobacterium sp. RN3S43, a bacterium isolated from saline soil.</title>
        <authorList>
            <person name="Sun J.-Q."/>
        </authorList>
    </citation>
    <scope>NUCLEOTIDE SEQUENCE [LARGE SCALE GENOMIC DNA]</scope>
    <source>
        <strain evidence="5 6">RN3S43</strain>
    </source>
</reference>
<keyword evidence="6" id="KW-1185">Reference proteome</keyword>
<feature type="transmembrane region" description="Helical" evidence="3">
    <location>
        <begin position="20"/>
        <end position="37"/>
    </location>
</feature>
<feature type="region of interest" description="Disordered" evidence="2">
    <location>
        <begin position="260"/>
        <end position="304"/>
    </location>
</feature>
<comment type="similarity">
    <text evidence="1">Belongs to the NAD(P)-dependent epimerase/dehydratase family.</text>
</comment>
<feature type="compositionally biased region" description="Basic residues" evidence="2">
    <location>
        <begin position="295"/>
        <end position="304"/>
    </location>
</feature>
<evidence type="ECO:0000313" key="6">
    <source>
        <dbReference type="Proteomes" id="UP000593758"/>
    </source>
</evidence>
<dbReference type="EMBL" id="CP063169">
    <property type="protein sequence ID" value="QOR71636.1"/>
    <property type="molecule type" value="Genomic_DNA"/>
</dbReference>
<dbReference type="RefSeq" id="WP_193498292.1">
    <property type="nucleotide sequence ID" value="NZ_CP063169.1"/>
</dbReference>
<dbReference type="Pfam" id="PF01370">
    <property type="entry name" value="Epimerase"/>
    <property type="match status" value="1"/>
</dbReference>
<keyword evidence="3" id="KW-0472">Membrane</keyword>
<evidence type="ECO:0000256" key="1">
    <source>
        <dbReference type="ARBA" id="ARBA00007637"/>
    </source>
</evidence>
<name>A0A7M1SVM3_9MICO</name>
<dbReference type="InterPro" id="IPR001509">
    <property type="entry name" value="Epimerase_deHydtase"/>
</dbReference>
<dbReference type="SUPFAM" id="SSF51735">
    <property type="entry name" value="NAD(P)-binding Rossmann-fold domains"/>
    <property type="match status" value="1"/>
</dbReference>
<evidence type="ECO:0000256" key="2">
    <source>
        <dbReference type="SAM" id="MobiDB-lite"/>
    </source>
</evidence>
<gene>
    <name evidence="5" type="ORF">IM660_04940</name>
</gene>